<name>A0A067PTU0_9AGAM</name>
<dbReference type="Gene3D" id="3.60.10.10">
    <property type="entry name" value="Endonuclease/exonuclease/phosphatase"/>
    <property type="match status" value="2"/>
</dbReference>
<dbReference type="AlphaFoldDB" id="A0A067PTU0"/>
<dbReference type="SUPFAM" id="SSF56219">
    <property type="entry name" value="DNase I-like"/>
    <property type="match status" value="1"/>
</dbReference>
<dbReference type="GO" id="GO:0046856">
    <property type="term" value="P:phosphatidylinositol dephosphorylation"/>
    <property type="evidence" value="ECO:0007669"/>
    <property type="project" value="InterPro"/>
</dbReference>
<accession>A0A067PTU0</accession>
<dbReference type="InterPro" id="IPR036691">
    <property type="entry name" value="Endo/exonu/phosph_ase_sf"/>
</dbReference>
<evidence type="ECO:0000259" key="2">
    <source>
        <dbReference type="SMART" id="SM00128"/>
    </source>
</evidence>
<dbReference type="InterPro" id="IPR046985">
    <property type="entry name" value="IP5"/>
</dbReference>
<feature type="compositionally biased region" description="Polar residues" evidence="1">
    <location>
        <begin position="53"/>
        <end position="62"/>
    </location>
</feature>
<dbReference type="SMART" id="SM00128">
    <property type="entry name" value="IPPc"/>
    <property type="match status" value="1"/>
</dbReference>
<dbReference type="Proteomes" id="UP000027265">
    <property type="component" value="Unassembled WGS sequence"/>
</dbReference>
<feature type="region of interest" description="Disordered" evidence="1">
    <location>
        <begin position="751"/>
        <end position="772"/>
    </location>
</feature>
<dbReference type="STRING" id="933084.A0A067PTU0"/>
<feature type="region of interest" description="Disordered" evidence="1">
    <location>
        <begin position="41"/>
        <end position="74"/>
    </location>
</feature>
<evidence type="ECO:0000313" key="4">
    <source>
        <dbReference type="Proteomes" id="UP000027265"/>
    </source>
</evidence>
<feature type="compositionally biased region" description="Polar residues" evidence="1">
    <location>
        <begin position="683"/>
        <end position="699"/>
    </location>
</feature>
<feature type="compositionally biased region" description="Basic and acidic residues" evidence="1">
    <location>
        <begin position="447"/>
        <end position="459"/>
    </location>
</feature>
<dbReference type="PANTHER" id="PTHR11200:SF275">
    <property type="entry name" value="LD06095P"/>
    <property type="match status" value="1"/>
</dbReference>
<feature type="compositionally biased region" description="Polar residues" evidence="1">
    <location>
        <begin position="1"/>
        <end position="14"/>
    </location>
</feature>
<dbReference type="Pfam" id="PF22669">
    <property type="entry name" value="Exo_endo_phos2"/>
    <property type="match status" value="2"/>
</dbReference>
<dbReference type="EMBL" id="KL197720">
    <property type="protein sequence ID" value="KDQ57260.1"/>
    <property type="molecule type" value="Genomic_DNA"/>
</dbReference>
<feature type="region of interest" description="Disordered" evidence="1">
    <location>
        <begin position="588"/>
        <end position="628"/>
    </location>
</feature>
<keyword evidence="4" id="KW-1185">Reference proteome</keyword>
<dbReference type="OrthoDB" id="405996at2759"/>
<dbReference type="GO" id="GO:0004439">
    <property type="term" value="F:phosphatidylinositol-4,5-bisphosphate 5-phosphatase activity"/>
    <property type="evidence" value="ECO:0007669"/>
    <property type="project" value="TreeGrafter"/>
</dbReference>
<proteinExistence type="predicted"/>
<feature type="region of interest" description="Disordered" evidence="1">
    <location>
        <begin position="446"/>
        <end position="518"/>
    </location>
</feature>
<feature type="region of interest" description="Disordered" evidence="1">
    <location>
        <begin position="1"/>
        <end position="29"/>
    </location>
</feature>
<sequence length="880" mass="96775">MSTSTTLMSDTQPFVDQEAARPHHLPHPPNVLARLHALLPPSQNASAHPPTPLSRNPSTASRPLTPRKASVNPPRPLKVRIMTWNMHESLPKGHLEELLGAVPSYTPQDPPGAFPAFPADENHPYHIVVVAGQECPSLSGIPMGLGAGLKLKDKDKEKEKDIHEPIQEIITNHPPSGWTSILEDWYCNGSGSGFNSAAPPAHSLDSSPLLDVVKVPPRSLSAGDIHSRGQARKPRKGLYELAAKERMMGIYLAVYVHRDIKSLVRGTSKSSVAAGLIGGRVGNKGGVGISLNLDGKTFLFINAHLAAHGEKVHNRLANFAKIKAELELDAFLKSDDPRIMKEDLTDKFDFTYIFGDLNFRLDLTRLHADWLISRREYAQALAFDQLRNIMQNGHAFDGFREGTIDFPPTFKYDVLRTLRKSRTKLAPPLPTSPAIGNRAEVQQLSEVQEKEGVEEAQDKGDDDDDDEDEDAAEADPDAETASVASSSLHSRRTTDVDDDEDTQSQPLHDSRPSYGATNLTHRLSIRAAAHKAKSKWMALVSPSTGSFPKIISPPRASEESYFPDNHTLEAPRPPAIAVNYISHSADNIRPKRMSRLPSLRRGLSTKSSRRSTDDGGEDHDRGVYDSSAKQRVPSWCDRILWKSTLLPDPEAEDEPLTTNSTRSRVTNFFAQAFKPRSSRRSSVGSIASTMSTNETISSSTDHHDPRSSSPTGDPEEIPDRSFAITRFFHQDAPLKKKLQHSQSIDILPVTERTSVGRTPSQGRAASRKPMMHAKTAPPHLALGLPSSQSIDDSVSHSPPLPAKGVVASTTGLGRRFFPFFYRDPAQPPLEPEPASAPESPIHRKGDVICLGYHTLDDRGMRRLEGRSDHRPVIGSYTLYV</sequence>
<reference evidence="4" key="1">
    <citation type="journal article" date="2014" name="Proc. Natl. Acad. Sci. U.S.A.">
        <title>Extensive sampling of basidiomycete genomes demonstrates inadequacy of the white-rot/brown-rot paradigm for wood decay fungi.</title>
        <authorList>
            <person name="Riley R."/>
            <person name="Salamov A.A."/>
            <person name="Brown D.W."/>
            <person name="Nagy L.G."/>
            <person name="Floudas D."/>
            <person name="Held B.W."/>
            <person name="Levasseur A."/>
            <person name="Lombard V."/>
            <person name="Morin E."/>
            <person name="Otillar R."/>
            <person name="Lindquist E.A."/>
            <person name="Sun H."/>
            <person name="LaButti K.M."/>
            <person name="Schmutz J."/>
            <person name="Jabbour D."/>
            <person name="Luo H."/>
            <person name="Baker S.E."/>
            <person name="Pisabarro A.G."/>
            <person name="Walton J.D."/>
            <person name="Blanchette R.A."/>
            <person name="Henrissat B."/>
            <person name="Martin F."/>
            <person name="Cullen D."/>
            <person name="Hibbett D.S."/>
            <person name="Grigoriev I.V."/>
        </authorList>
    </citation>
    <scope>NUCLEOTIDE SEQUENCE [LARGE SCALE GENOMIC DNA]</scope>
    <source>
        <strain evidence="4">MUCL 33604</strain>
    </source>
</reference>
<feature type="compositionally biased region" description="Acidic residues" evidence="1">
    <location>
        <begin position="460"/>
        <end position="478"/>
    </location>
</feature>
<organism evidence="3 4">
    <name type="scientific">Jaapia argillacea MUCL 33604</name>
    <dbReference type="NCBI Taxonomy" id="933084"/>
    <lineage>
        <taxon>Eukaryota</taxon>
        <taxon>Fungi</taxon>
        <taxon>Dikarya</taxon>
        <taxon>Basidiomycota</taxon>
        <taxon>Agaricomycotina</taxon>
        <taxon>Agaricomycetes</taxon>
        <taxon>Agaricomycetidae</taxon>
        <taxon>Jaapiales</taxon>
        <taxon>Jaapiaceae</taxon>
        <taxon>Jaapia</taxon>
    </lineage>
</organism>
<feature type="region of interest" description="Disordered" evidence="1">
    <location>
        <begin position="676"/>
        <end position="718"/>
    </location>
</feature>
<feature type="compositionally biased region" description="Basic and acidic residues" evidence="1">
    <location>
        <begin position="610"/>
        <end position="623"/>
    </location>
</feature>
<evidence type="ECO:0000256" key="1">
    <source>
        <dbReference type="SAM" id="MobiDB-lite"/>
    </source>
</evidence>
<feature type="compositionally biased region" description="Polar residues" evidence="1">
    <location>
        <begin position="751"/>
        <end position="763"/>
    </location>
</feature>
<feature type="domain" description="Inositol polyphosphate-related phosphatase" evidence="2">
    <location>
        <begin position="75"/>
        <end position="445"/>
    </location>
</feature>
<gene>
    <name evidence="3" type="ORF">JAAARDRAFT_79029</name>
</gene>
<dbReference type="HOGENOM" id="CLU_005289_1_0_1"/>
<dbReference type="PANTHER" id="PTHR11200">
    <property type="entry name" value="INOSITOL 5-PHOSPHATASE"/>
    <property type="match status" value="1"/>
</dbReference>
<dbReference type="InParanoid" id="A0A067PTU0"/>
<evidence type="ECO:0000313" key="3">
    <source>
        <dbReference type="EMBL" id="KDQ57260.1"/>
    </source>
</evidence>
<protein>
    <recommendedName>
        <fullName evidence="2">Inositol polyphosphate-related phosphatase domain-containing protein</fullName>
    </recommendedName>
</protein>
<dbReference type="InterPro" id="IPR000300">
    <property type="entry name" value="IPPc"/>
</dbReference>